<organism evidence="4 5">
    <name type="scientific">Ramalina farinacea</name>
    <dbReference type="NCBI Taxonomy" id="258253"/>
    <lineage>
        <taxon>Eukaryota</taxon>
        <taxon>Fungi</taxon>
        <taxon>Dikarya</taxon>
        <taxon>Ascomycota</taxon>
        <taxon>Pezizomycotina</taxon>
        <taxon>Lecanoromycetes</taxon>
        <taxon>OSLEUM clade</taxon>
        <taxon>Lecanoromycetidae</taxon>
        <taxon>Lecanorales</taxon>
        <taxon>Lecanorineae</taxon>
        <taxon>Ramalinaceae</taxon>
        <taxon>Ramalina</taxon>
    </lineage>
</organism>
<protein>
    <recommendedName>
        <fullName evidence="3">Yeast cell wall synthesis Kre9/Knh1-like N-terminal domain-containing protein</fullName>
    </recommendedName>
</protein>
<dbReference type="InterPro" id="IPR018466">
    <property type="entry name" value="Kre9/Knh1-like_N"/>
</dbReference>
<dbReference type="AlphaFoldDB" id="A0AA43QW25"/>
<name>A0AA43QW25_9LECA</name>
<dbReference type="EMBL" id="JAPUFD010000014">
    <property type="protein sequence ID" value="MDI1491345.1"/>
    <property type="molecule type" value="Genomic_DNA"/>
</dbReference>
<dbReference type="Pfam" id="PF10342">
    <property type="entry name" value="Kre9_KNH"/>
    <property type="match status" value="1"/>
</dbReference>
<proteinExistence type="predicted"/>
<dbReference type="PANTHER" id="PTHR40633:SF1">
    <property type="entry name" value="GPI ANCHORED SERINE-THREONINE RICH PROTEIN (AFU_ORTHOLOGUE AFUA_1G03630)"/>
    <property type="match status" value="1"/>
</dbReference>
<comment type="caution">
    <text evidence="4">The sequence shown here is derived from an EMBL/GenBank/DDBJ whole genome shotgun (WGS) entry which is preliminary data.</text>
</comment>
<keyword evidence="1 2" id="KW-0732">Signal</keyword>
<dbReference type="InterPro" id="IPR052982">
    <property type="entry name" value="SRP1/TIP1-like"/>
</dbReference>
<dbReference type="PANTHER" id="PTHR40633">
    <property type="entry name" value="MATRIX PROTEIN, PUTATIVE (AFU_ORTHOLOGUE AFUA_8G05410)-RELATED"/>
    <property type="match status" value="1"/>
</dbReference>
<dbReference type="Proteomes" id="UP001161017">
    <property type="component" value="Unassembled WGS sequence"/>
</dbReference>
<sequence>MLFSAFALVAGLAAAVAAQSTENPFTVDSSFMVTAGQSSTITWTPTTQGPVTLTLRDGAASDLNKGTRLHNCHKPRQRPE</sequence>
<feature type="chain" id="PRO_5041452726" description="Yeast cell wall synthesis Kre9/Knh1-like N-terminal domain-containing protein" evidence="2">
    <location>
        <begin position="19"/>
        <end position="80"/>
    </location>
</feature>
<evidence type="ECO:0000256" key="2">
    <source>
        <dbReference type="SAM" id="SignalP"/>
    </source>
</evidence>
<gene>
    <name evidence="4" type="ORF">OHK93_002554</name>
</gene>
<evidence type="ECO:0000259" key="3">
    <source>
        <dbReference type="Pfam" id="PF10342"/>
    </source>
</evidence>
<reference evidence="4" key="1">
    <citation type="journal article" date="2023" name="Genome Biol. Evol.">
        <title>First Whole Genome Sequence and Flow Cytometry Genome Size Data for the Lichen-Forming Fungus Ramalina farinacea (Ascomycota).</title>
        <authorList>
            <person name="Llewellyn T."/>
            <person name="Mian S."/>
            <person name="Hill R."/>
            <person name="Leitch I.J."/>
            <person name="Gaya E."/>
        </authorList>
    </citation>
    <scope>NUCLEOTIDE SEQUENCE</scope>
    <source>
        <strain evidence="4">LIQ254RAFAR</strain>
    </source>
</reference>
<evidence type="ECO:0000313" key="4">
    <source>
        <dbReference type="EMBL" id="MDI1491345.1"/>
    </source>
</evidence>
<feature type="domain" description="Yeast cell wall synthesis Kre9/Knh1-like N-terminal" evidence="3">
    <location>
        <begin position="33"/>
        <end position="69"/>
    </location>
</feature>
<keyword evidence="5" id="KW-1185">Reference proteome</keyword>
<feature type="signal peptide" evidence="2">
    <location>
        <begin position="1"/>
        <end position="18"/>
    </location>
</feature>
<evidence type="ECO:0000313" key="5">
    <source>
        <dbReference type="Proteomes" id="UP001161017"/>
    </source>
</evidence>
<evidence type="ECO:0000256" key="1">
    <source>
        <dbReference type="ARBA" id="ARBA00022729"/>
    </source>
</evidence>
<accession>A0AA43QW25</accession>